<name>A0A481Z2H0_9VIRU</name>
<accession>A0A481Z2H0</accession>
<sequence length="442" mass="52107">MSLQENQNNTDILHIFIRPLNRKSKMSFFRIITKNNNIFTEILIPHIDTSKIDILKLCCDEELELIRILFNDTRVNISPEDVVNIILYFSLHKTFDLGIMILIMNHPNFMITHKQAYFILFQLCIDDNMKSIKIVLDNCKLSLDSNLINIDTITEFATTIKGNTEYDVNIDDVKVAIANKNKDMVVWMMDNAKNINDIFGNVVVLLIRSDNIEYLSLMLNYNSYFRHIIIVTSIMMDKKEIMIKFMNHNLENYLKYIYTSMQDHNINILNYLLQKIEELSNGNGNTMRNIFTQALDESYSTQIIMVILKSKLLNVQKSFSFKSIFGEDEYSKTIKCMKSAISPILESIQHKQFEVVKTILNQYNLKISDDQFYSIVCNRPRYERKELKEIMKYILIRRNIPFIENTEYNIRISRGRGIYDCVDITFEKDGKFRFSSLREINM</sequence>
<gene>
    <name evidence="1" type="ORF">LCPAC101_02400</name>
</gene>
<protein>
    <submittedName>
        <fullName evidence="1">Uncharacterized protein</fullName>
    </submittedName>
</protein>
<evidence type="ECO:0000313" key="1">
    <source>
        <dbReference type="EMBL" id="QBK89957.1"/>
    </source>
</evidence>
<organism evidence="1">
    <name type="scientific">Pithovirus LCPAC101</name>
    <dbReference type="NCBI Taxonomy" id="2506586"/>
    <lineage>
        <taxon>Viruses</taxon>
        <taxon>Pithoviruses</taxon>
    </lineage>
</organism>
<proteinExistence type="predicted"/>
<reference evidence="1" key="1">
    <citation type="journal article" date="2019" name="MBio">
        <title>Virus Genomes from Deep Sea Sediments Expand the Ocean Megavirome and Support Independent Origins of Viral Gigantism.</title>
        <authorList>
            <person name="Backstrom D."/>
            <person name="Yutin N."/>
            <person name="Jorgensen S.L."/>
            <person name="Dharamshi J."/>
            <person name="Homa F."/>
            <person name="Zaremba-Niedwiedzka K."/>
            <person name="Spang A."/>
            <person name="Wolf Y.I."/>
            <person name="Koonin E.V."/>
            <person name="Ettema T.J."/>
        </authorList>
    </citation>
    <scope>NUCLEOTIDE SEQUENCE</scope>
</reference>
<dbReference type="EMBL" id="MK500449">
    <property type="protein sequence ID" value="QBK89957.1"/>
    <property type="molecule type" value="Genomic_DNA"/>
</dbReference>